<feature type="compositionally biased region" description="Acidic residues" evidence="1">
    <location>
        <begin position="45"/>
        <end position="76"/>
    </location>
</feature>
<proteinExistence type="predicted"/>
<name>A0AAN7A3W2_9PEZI</name>
<protein>
    <submittedName>
        <fullName evidence="2">Uncharacterized protein</fullName>
    </submittedName>
</protein>
<feature type="compositionally biased region" description="Basic and acidic residues" evidence="1">
    <location>
        <begin position="27"/>
        <end position="44"/>
    </location>
</feature>
<evidence type="ECO:0000256" key="1">
    <source>
        <dbReference type="SAM" id="MobiDB-lite"/>
    </source>
</evidence>
<accession>A0AAN7A3W2</accession>
<feature type="region of interest" description="Disordered" evidence="1">
    <location>
        <begin position="27"/>
        <end position="108"/>
    </location>
</feature>
<evidence type="ECO:0000313" key="3">
    <source>
        <dbReference type="Proteomes" id="UP001302321"/>
    </source>
</evidence>
<gene>
    <name evidence="2" type="ORF">QBC36DRAFT_380159</name>
</gene>
<reference evidence="2" key="1">
    <citation type="journal article" date="2023" name="Mol. Phylogenet. Evol.">
        <title>Genome-scale phylogeny and comparative genomics of the fungal order Sordariales.</title>
        <authorList>
            <person name="Hensen N."/>
            <person name="Bonometti L."/>
            <person name="Westerberg I."/>
            <person name="Brannstrom I.O."/>
            <person name="Guillou S."/>
            <person name="Cros-Aarteil S."/>
            <person name="Calhoun S."/>
            <person name="Haridas S."/>
            <person name="Kuo A."/>
            <person name="Mondo S."/>
            <person name="Pangilinan J."/>
            <person name="Riley R."/>
            <person name="LaButti K."/>
            <person name="Andreopoulos B."/>
            <person name="Lipzen A."/>
            <person name="Chen C."/>
            <person name="Yan M."/>
            <person name="Daum C."/>
            <person name="Ng V."/>
            <person name="Clum A."/>
            <person name="Steindorff A."/>
            <person name="Ohm R.A."/>
            <person name="Martin F."/>
            <person name="Silar P."/>
            <person name="Natvig D.O."/>
            <person name="Lalanne C."/>
            <person name="Gautier V."/>
            <person name="Ament-Velasquez S.L."/>
            <person name="Kruys A."/>
            <person name="Hutchinson M.I."/>
            <person name="Powell A.J."/>
            <person name="Barry K."/>
            <person name="Miller A.N."/>
            <person name="Grigoriev I.V."/>
            <person name="Debuchy R."/>
            <person name="Gladieux P."/>
            <person name="Hiltunen Thoren M."/>
            <person name="Johannesson H."/>
        </authorList>
    </citation>
    <scope>NUCLEOTIDE SEQUENCE</scope>
    <source>
        <strain evidence="2">CBS 892.96</strain>
    </source>
</reference>
<dbReference type="EMBL" id="MU866281">
    <property type="protein sequence ID" value="KAK4174441.1"/>
    <property type="molecule type" value="Genomic_DNA"/>
</dbReference>
<reference evidence="2" key="2">
    <citation type="submission" date="2023-05" db="EMBL/GenBank/DDBJ databases">
        <authorList>
            <consortium name="Lawrence Berkeley National Laboratory"/>
            <person name="Steindorff A."/>
            <person name="Hensen N."/>
            <person name="Bonometti L."/>
            <person name="Westerberg I."/>
            <person name="Brannstrom I.O."/>
            <person name="Guillou S."/>
            <person name="Cros-Aarteil S."/>
            <person name="Calhoun S."/>
            <person name="Haridas S."/>
            <person name="Kuo A."/>
            <person name="Mondo S."/>
            <person name="Pangilinan J."/>
            <person name="Riley R."/>
            <person name="Labutti K."/>
            <person name="Andreopoulos B."/>
            <person name="Lipzen A."/>
            <person name="Chen C."/>
            <person name="Yanf M."/>
            <person name="Daum C."/>
            <person name="Ng V."/>
            <person name="Clum A."/>
            <person name="Ohm R."/>
            <person name="Martin F."/>
            <person name="Silar P."/>
            <person name="Natvig D."/>
            <person name="Lalanne C."/>
            <person name="Gautier V."/>
            <person name="Ament-Velasquez S.L."/>
            <person name="Kruys A."/>
            <person name="Hutchinson M.I."/>
            <person name="Powell A.J."/>
            <person name="Barry K."/>
            <person name="Miller A.N."/>
            <person name="Grigoriev I.V."/>
            <person name="Debuchy R."/>
            <person name="Gladieux P."/>
            <person name="Thoren M.H."/>
            <person name="Johannesson H."/>
        </authorList>
    </citation>
    <scope>NUCLEOTIDE SEQUENCE</scope>
    <source>
        <strain evidence="2">CBS 892.96</strain>
    </source>
</reference>
<organism evidence="2 3">
    <name type="scientific">Triangularia setosa</name>
    <dbReference type="NCBI Taxonomy" id="2587417"/>
    <lineage>
        <taxon>Eukaryota</taxon>
        <taxon>Fungi</taxon>
        <taxon>Dikarya</taxon>
        <taxon>Ascomycota</taxon>
        <taxon>Pezizomycotina</taxon>
        <taxon>Sordariomycetes</taxon>
        <taxon>Sordariomycetidae</taxon>
        <taxon>Sordariales</taxon>
        <taxon>Podosporaceae</taxon>
        <taxon>Triangularia</taxon>
    </lineage>
</organism>
<dbReference type="Proteomes" id="UP001302321">
    <property type="component" value="Unassembled WGS sequence"/>
</dbReference>
<comment type="caution">
    <text evidence="2">The sequence shown here is derived from an EMBL/GenBank/DDBJ whole genome shotgun (WGS) entry which is preliminary data.</text>
</comment>
<sequence>MSLTPFHDVPLTTHSVFVYDTQYLVKNIEDEKGTSDDDKSRDGSDEGIGEGDGPDESDESDEEMEDGKSDDDEDELSGAGIEGQMSDGKEDDAGALSNDLDDEFDREMEERKPVIRKAVLDASVEICSVCEAWKNHFGSIQAIERG</sequence>
<keyword evidence="3" id="KW-1185">Reference proteome</keyword>
<evidence type="ECO:0000313" key="2">
    <source>
        <dbReference type="EMBL" id="KAK4174441.1"/>
    </source>
</evidence>
<dbReference type="AlphaFoldDB" id="A0AAN7A3W2"/>